<feature type="compositionally biased region" description="Basic and acidic residues" evidence="8">
    <location>
        <begin position="444"/>
        <end position="453"/>
    </location>
</feature>
<accession>A0A917LMH8</accession>
<comment type="subcellular location">
    <subcellularLocation>
        <location evidence="1">Cell membrane</location>
        <topology evidence="1">Multi-pass membrane protein</topology>
    </subcellularLocation>
</comment>
<organism evidence="10 11">
    <name type="scientific">Kocuria dechangensis</name>
    <dbReference type="NCBI Taxonomy" id="1176249"/>
    <lineage>
        <taxon>Bacteria</taxon>
        <taxon>Bacillati</taxon>
        <taxon>Actinomycetota</taxon>
        <taxon>Actinomycetes</taxon>
        <taxon>Micrococcales</taxon>
        <taxon>Micrococcaceae</taxon>
        <taxon>Kocuria</taxon>
    </lineage>
</organism>
<evidence type="ECO:0000256" key="1">
    <source>
        <dbReference type="ARBA" id="ARBA00004651"/>
    </source>
</evidence>
<name>A0A917LMH8_9MICC</name>
<dbReference type="GO" id="GO:0005886">
    <property type="term" value="C:plasma membrane"/>
    <property type="evidence" value="ECO:0007669"/>
    <property type="project" value="UniProtKB-SubCell"/>
</dbReference>
<evidence type="ECO:0008006" key="12">
    <source>
        <dbReference type="Google" id="ProtNLM"/>
    </source>
</evidence>
<dbReference type="AlphaFoldDB" id="A0A917LMH8"/>
<feature type="transmembrane region" description="Helical" evidence="9">
    <location>
        <begin position="334"/>
        <end position="361"/>
    </location>
</feature>
<feature type="region of interest" description="Disordered" evidence="8">
    <location>
        <begin position="420"/>
        <end position="453"/>
    </location>
</feature>
<keyword evidence="4" id="KW-1003">Cell membrane</keyword>
<dbReference type="PANTHER" id="PTHR21716:SF53">
    <property type="entry name" value="PERMEASE PERM-RELATED"/>
    <property type="match status" value="1"/>
</dbReference>
<keyword evidence="6 9" id="KW-1133">Transmembrane helix</keyword>
<feature type="transmembrane region" description="Helical" evidence="9">
    <location>
        <begin position="95"/>
        <end position="116"/>
    </location>
</feature>
<feature type="transmembrane region" description="Helical" evidence="9">
    <location>
        <begin position="242"/>
        <end position="260"/>
    </location>
</feature>
<keyword evidence="3" id="KW-0813">Transport</keyword>
<feature type="transmembrane region" description="Helical" evidence="9">
    <location>
        <begin position="65"/>
        <end position="83"/>
    </location>
</feature>
<evidence type="ECO:0000256" key="6">
    <source>
        <dbReference type="ARBA" id="ARBA00022989"/>
    </source>
</evidence>
<dbReference type="EMBL" id="BMEQ01000001">
    <property type="protein sequence ID" value="GGG42884.1"/>
    <property type="molecule type" value="Genomic_DNA"/>
</dbReference>
<evidence type="ECO:0000256" key="8">
    <source>
        <dbReference type="SAM" id="MobiDB-lite"/>
    </source>
</evidence>
<dbReference type="Proteomes" id="UP000638848">
    <property type="component" value="Unassembled WGS sequence"/>
</dbReference>
<proteinExistence type="inferred from homology"/>
<sequence length="453" mass="48246">MPSTSHDAERSPGSWQDHDLPPLHGNAAGGVAIPVRVAAAWSWRLIIILAAVGLLGYILSTITVVIIPVLIAGLLAGLLFPLVKWLRARHVPAGLAAGIAVLSLVGVVTGLLVLAGRQIVLGFAQLSDSVVIGTQQLLGWLEDGPLNISADSINEWIDDLGTTVQDNSEAILSGAMSFGSTAGNVLTGIIIMLFTLLFFLMDGERIWLFLVRLFPVSARQAVNGAGRRGWTSLVQYARIQGFVAFVDAVGIGVGAALLGVPLALPIGILVFLGSFIPIVGAVITGAVAVLVALVANGFGNAMAMLAVVLLVQQIESNALQPLVMGRAVSLHPLAVFLAVASGTILFGIAGALFAVPVMAFLNTVVRYLVGRRWADDDEIAWQPYYFPWEIKKHARRNELTRDQVMAQLQRFRRTRAKERLQAALKRETRRPREQAPAPEGGTGGHDRAPSGTD</sequence>
<evidence type="ECO:0000256" key="9">
    <source>
        <dbReference type="SAM" id="Phobius"/>
    </source>
</evidence>
<comment type="caution">
    <text evidence="10">The sequence shown here is derived from an EMBL/GenBank/DDBJ whole genome shotgun (WGS) entry which is preliminary data.</text>
</comment>
<evidence type="ECO:0000256" key="2">
    <source>
        <dbReference type="ARBA" id="ARBA00009773"/>
    </source>
</evidence>
<feature type="transmembrane region" description="Helical" evidence="9">
    <location>
        <begin position="298"/>
        <end position="314"/>
    </location>
</feature>
<reference evidence="10" key="2">
    <citation type="submission" date="2020-09" db="EMBL/GenBank/DDBJ databases">
        <authorList>
            <person name="Sun Q."/>
            <person name="Zhou Y."/>
        </authorList>
    </citation>
    <scope>NUCLEOTIDE SEQUENCE</scope>
    <source>
        <strain evidence="10">CGMCC 1.12187</strain>
    </source>
</reference>
<evidence type="ECO:0000256" key="7">
    <source>
        <dbReference type="ARBA" id="ARBA00023136"/>
    </source>
</evidence>
<dbReference type="PANTHER" id="PTHR21716">
    <property type="entry name" value="TRANSMEMBRANE PROTEIN"/>
    <property type="match status" value="1"/>
</dbReference>
<feature type="compositionally biased region" description="Basic and acidic residues" evidence="8">
    <location>
        <begin position="420"/>
        <end position="433"/>
    </location>
</feature>
<dbReference type="RefSeq" id="WP_188533931.1">
    <property type="nucleotide sequence ID" value="NZ_BMEQ01000001.1"/>
</dbReference>
<evidence type="ECO:0000256" key="4">
    <source>
        <dbReference type="ARBA" id="ARBA00022475"/>
    </source>
</evidence>
<keyword evidence="7 9" id="KW-0472">Membrane</keyword>
<comment type="similarity">
    <text evidence="2">Belongs to the autoinducer-2 exporter (AI-2E) (TC 2.A.86) family.</text>
</comment>
<protein>
    <recommendedName>
        <fullName evidence="12">AI-2E family transporter</fullName>
    </recommendedName>
</protein>
<evidence type="ECO:0000256" key="5">
    <source>
        <dbReference type="ARBA" id="ARBA00022692"/>
    </source>
</evidence>
<evidence type="ECO:0000256" key="3">
    <source>
        <dbReference type="ARBA" id="ARBA00022448"/>
    </source>
</evidence>
<reference evidence="10" key="1">
    <citation type="journal article" date="2014" name="Int. J. Syst. Evol. Microbiol.">
        <title>Complete genome sequence of Corynebacterium casei LMG S-19264T (=DSM 44701T), isolated from a smear-ripened cheese.</title>
        <authorList>
            <consortium name="US DOE Joint Genome Institute (JGI-PGF)"/>
            <person name="Walter F."/>
            <person name="Albersmeier A."/>
            <person name="Kalinowski J."/>
            <person name="Ruckert C."/>
        </authorList>
    </citation>
    <scope>NUCLEOTIDE SEQUENCE</scope>
    <source>
        <strain evidence="10">CGMCC 1.12187</strain>
    </source>
</reference>
<feature type="transmembrane region" description="Helical" evidence="9">
    <location>
        <begin position="41"/>
        <end position="59"/>
    </location>
</feature>
<evidence type="ECO:0000313" key="11">
    <source>
        <dbReference type="Proteomes" id="UP000638848"/>
    </source>
</evidence>
<feature type="transmembrane region" description="Helical" evidence="9">
    <location>
        <begin position="182"/>
        <end position="200"/>
    </location>
</feature>
<dbReference type="GO" id="GO:0055085">
    <property type="term" value="P:transmembrane transport"/>
    <property type="evidence" value="ECO:0007669"/>
    <property type="project" value="TreeGrafter"/>
</dbReference>
<dbReference type="Pfam" id="PF01594">
    <property type="entry name" value="AI-2E_transport"/>
    <property type="match status" value="1"/>
</dbReference>
<feature type="transmembrane region" description="Helical" evidence="9">
    <location>
        <begin position="266"/>
        <end position="291"/>
    </location>
</feature>
<evidence type="ECO:0000313" key="10">
    <source>
        <dbReference type="EMBL" id="GGG42884.1"/>
    </source>
</evidence>
<keyword evidence="5 9" id="KW-0812">Transmembrane</keyword>
<keyword evidence="11" id="KW-1185">Reference proteome</keyword>
<gene>
    <name evidence="10" type="ORF">GCM10011374_01580</name>
</gene>
<dbReference type="InterPro" id="IPR002549">
    <property type="entry name" value="AI-2E-like"/>
</dbReference>